<evidence type="ECO:0008006" key="3">
    <source>
        <dbReference type="Google" id="ProtNLM"/>
    </source>
</evidence>
<evidence type="ECO:0000313" key="2">
    <source>
        <dbReference type="Proteomes" id="UP000256405"/>
    </source>
</evidence>
<protein>
    <recommendedName>
        <fullName evidence="3">DUF2281 domain-containing protein</fullName>
    </recommendedName>
</protein>
<name>A0A3E0E8Z7_9BACT</name>
<comment type="caution">
    <text evidence="1">The sequence shown here is derived from an EMBL/GenBank/DDBJ whole genome shotgun (WGS) entry which is preliminary data.</text>
</comment>
<reference evidence="1 2" key="1">
    <citation type="submission" date="2018-08" db="EMBL/GenBank/DDBJ databases">
        <title>Genomic Encyclopedia of Archaeal and Bacterial Type Strains, Phase II (KMG-II): from individual species to whole genera.</title>
        <authorList>
            <person name="Goeker M."/>
        </authorList>
    </citation>
    <scope>NUCLEOTIDE SEQUENCE [LARGE SCALE GENOMIC DNA]</scope>
    <source>
        <strain evidence="1 2">DSM 15986</strain>
    </source>
</reference>
<dbReference type="Proteomes" id="UP000256405">
    <property type="component" value="Unassembled WGS sequence"/>
</dbReference>
<accession>A0A3E0E8Z7</accession>
<dbReference type="RefSeq" id="WP_086542063.1">
    <property type="nucleotide sequence ID" value="NZ_MSSW01000040.1"/>
</dbReference>
<evidence type="ECO:0000313" key="1">
    <source>
        <dbReference type="EMBL" id="REG94691.1"/>
    </source>
</evidence>
<proteinExistence type="predicted"/>
<dbReference type="EMBL" id="QUNF01000001">
    <property type="protein sequence ID" value="REG94691.1"/>
    <property type="molecule type" value="Genomic_DNA"/>
</dbReference>
<keyword evidence="2" id="KW-1185">Reference proteome</keyword>
<dbReference type="OrthoDB" id="1365620at2"/>
<gene>
    <name evidence="1" type="ORF">C8N25_101527</name>
</gene>
<dbReference type="AlphaFoldDB" id="A0A3E0E8Z7"/>
<sequence>MSKQELISKTVTILDQLPVEKIQEINDFADFILKKLDDTTLQIGINQMIMEGKPYRFLEKDEENIYSVEDLKVRYK</sequence>
<organism evidence="1 2">
    <name type="scientific">Algoriphagus antarcticus</name>
    <dbReference type="NCBI Taxonomy" id="238540"/>
    <lineage>
        <taxon>Bacteria</taxon>
        <taxon>Pseudomonadati</taxon>
        <taxon>Bacteroidota</taxon>
        <taxon>Cytophagia</taxon>
        <taxon>Cytophagales</taxon>
        <taxon>Cyclobacteriaceae</taxon>
        <taxon>Algoriphagus</taxon>
    </lineage>
</organism>